<dbReference type="InterPro" id="IPR001650">
    <property type="entry name" value="Helicase_C-like"/>
</dbReference>
<dbReference type="PROSITE" id="PS51194">
    <property type="entry name" value="HELICASE_CTER"/>
    <property type="match status" value="1"/>
</dbReference>
<evidence type="ECO:0000256" key="13">
    <source>
        <dbReference type="RuleBase" id="RU365068"/>
    </source>
</evidence>
<dbReference type="GO" id="GO:0016787">
    <property type="term" value="F:hydrolase activity"/>
    <property type="evidence" value="ECO:0007669"/>
    <property type="project" value="UniProtKB-KW"/>
</dbReference>
<dbReference type="Pfam" id="PF13959">
    <property type="entry name" value="CTE_SPB4"/>
    <property type="match status" value="1"/>
</dbReference>
<evidence type="ECO:0000256" key="7">
    <source>
        <dbReference type="ARBA" id="ARBA00023242"/>
    </source>
</evidence>
<dbReference type="GO" id="GO:0005730">
    <property type="term" value="C:nucleolus"/>
    <property type="evidence" value="ECO:0007669"/>
    <property type="project" value="UniProtKB-SubCell"/>
</dbReference>
<feature type="compositionally biased region" description="Basic residues" evidence="14">
    <location>
        <begin position="225"/>
        <end position="234"/>
    </location>
</feature>
<dbReference type="SMART" id="SM00490">
    <property type="entry name" value="HELICc"/>
    <property type="match status" value="1"/>
</dbReference>
<dbReference type="CDD" id="cd18787">
    <property type="entry name" value="SF2_C_DEAD"/>
    <property type="match status" value="1"/>
</dbReference>
<evidence type="ECO:0000256" key="12">
    <source>
        <dbReference type="RuleBase" id="RU000492"/>
    </source>
</evidence>
<dbReference type="EC" id="3.6.4.13" evidence="13"/>
<name>A0A8D1INB7_PIG</name>
<dbReference type="Proteomes" id="UP000694728">
    <property type="component" value="Unplaced"/>
</dbReference>
<evidence type="ECO:0000256" key="9">
    <source>
        <dbReference type="ARBA" id="ARBA00047984"/>
    </source>
</evidence>
<dbReference type="GO" id="GO:0003724">
    <property type="term" value="F:RNA helicase activity"/>
    <property type="evidence" value="ECO:0007669"/>
    <property type="project" value="UniProtKB-EC"/>
</dbReference>
<evidence type="ECO:0000259" key="15">
    <source>
        <dbReference type="PROSITE" id="PS51192"/>
    </source>
</evidence>
<dbReference type="Pfam" id="PF00270">
    <property type="entry name" value="DEAD"/>
    <property type="match status" value="1"/>
</dbReference>
<reference evidence="17" key="1">
    <citation type="submission" date="2025-08" db="UniProtKB">
        <authorList>
            <consortium name="Ensembl"/>
        </authorList>
    </citation>
    <scope>IDENTIFICATION</scope>
</reference>
<evidence type="ECO:0000259" key="16">
    <source>
        <dbReference type="PROSITE" id="PS51194"/>
    </source>
</evidence>
<evidence type="ECO:0000256" key="11">
    <source>
        <dbReference type="ARBA" id="ARBA00062957"/>
    </source>
</evidence>
<dbReference type="GO" id="GO:0005524">
    <property type="term" value="F:ATP binding"/>
    <property type="evidence" value="ECO:0007669"/>
    <property type="project" value="UniProtKB-UniRule"/>
</dbReference>
<protein>
    <recommendedName>
        <fullName evidence="13">ATP-dependent RNA helicase</fullName>
        <ecNumber evidence="13">3.6.4.13</ecNumber>
    </recommendedName>
</protein>
<comment type="catalytic activity">
    <reaction evidence="9 13">
        <text>ATP + H2O = ADP + phosphate + H(+)</text>
        <dbReference type="Rhea" id="RHEA:13065"/>
        <dbReference type="ChEBI" id="CHEBI:15377"/>
        <dbReference type="ChEBI" id="CHEBI:15378"/>
        <dbReference type="ChEBI" id="CHEBI:30616"/>
        <dbReference type="ChEBI" id="CHEBI:43474"/>
        <dbReference type="ChEBI" id="CHEBI:456216"/>
        <dbReference type="EC" id="3.6.4.13"/>
    </reaction>
</comment>
<keyword evidence="4 12" id="KW-0347">Helicase</keyword>
<dbReference type="FunFam" id="3.40.50.300:FF:000460">
    <property type="entry name" value="RNA helicase"/>
    <property type="match status" value="1"/>
</dbReference>
<dbReference type="SMART" id="SM01178">
    <property type="entry name" value="DUF4217"/>
    <property type="match status" value="1"/>
</dbReference>
<keyword evidence="3 12" id="KW-0378">Hydrolase</keyword>
<dbReference type="InterPro" id="IPR044773">
    <property type="entry name" value="DDX18/Has1_DEADc"/>
</dbReference>
<feature type="region of interest" description="Disordered" evidence="14">
    <location>
        <begin position="157"/>
        <end position="286"/>
    </location>
</feature>
<dbReference type="SMART" id="SM00487">
    <property type="entry name" value="DEXDc"/>
    <property type="match status" value="1"/>
</dbReference>
<dbReference type="PROSITE" id="PS51192">
    <property type="entry name" value="HELICASE_ATP_BIND_1"/>
    <property type="match status" value="1"/>
</dbReference>
<dbReference type="InterPro" id="IPR014001">
    <property type="entry name" value="Helicase_ATP-bd"/>
</dbReference>
<dbReference type="InterPro" id="IPR025313">
    <property type="entry name" value="SPB4-like_CTE"/>
</dbReference>
<sequence length="786" mass="87326">MSHLPMKLLRKKIEKRNLKLRQRNLKLQGTLGVGLSETQNGDVSEETMGDGKVKKSLKQSVNADLSETPNGDISKETVGSGKVKKSLKQSMNVDLSETQSGDISKTVGGGKVKKSLKHSVNVDLSETQNGDVSKETVVSGKVKKSLKQSVNAGLSEAQNGDISKETVGSGKVKKSRKESVNAGLSEAQNGDVSKETGENVKKPSKKSSILTSDEAATQSLNSESKKKKKKKKRKIVDDAGPDSKKAKTEDKGEPGDSAQAPEETENSMEKPDKDDDTEVPSLPLGLTGAFEDTSFASLTDLVNENTLRAIKEMGFTNMTEIQHKSIRPLLEGRDLLAAAKTGSGKTLAFLIPAVELIVKLRFMPRNGTGVLILSPTRELAMQTFGVLKELTTHHVHTYGLIMGGSNRSAEAQKLANGINIVVATPGRLLDHMQNTPGFMYKNLQCLVIDEADRILDVGFEEELKQIIKLLPTRRQTMLFSATQTRKVEDLARISLKKEPLYVGVDDDKANATVDGLEQGYVVCPSEKRFLLLFTFLKKNRKKKLMVFFSSCKSVKYHYELLNYIDLPVLAIHGRQKQNKRTTTFFQFCNADSGILLCTDVAARGLDIPEVDWIVQYDPPDDPKEYIHRVGRTARGLNGRGHALLILRPEELGFLRYLKQSKVKIFAWKTWSKIQYFFLFQLEKLIEKNYFLHKSAQEAYKSYIRAYDSHSLKQIFNVNNLNLPQVALSFGFKVPPFVDLNVNSNDGKVKKRGGGGGFGYQKAKKVEKSRIFKHISKKPSDGRQFSH</sequence>
<keyword evidence="5 12" id="KW-0067">ATP-binding</keyword>
<dbReference type="AlphaFoldDB" id="A0A8D1INB7"/>
<comment type="subunit">
    <text evidence="11">Interacts with NOL8; the interaction is RNA-dependent. Interacts with PRC2 complex components EZH2, SUZ2 and JARID2; these interactions prevent deposition of the repressive H3K27me3 mark onto rDNA in pluripotent cells.</text>
</comment>
<dbReference type="Gene3D" id="3.40.50.300">
    <property type="entry name" value="P-loop containing nucleotide triphosphate hydrolases"/>
    <property type="match status" value="2"/>
</dbReference>
<dbReference type="Ensembl" id="ENSSSCT00045050418.1">
    <property type="protein sequence ID" value="ENSSSCP00045035099.1"/>
    <property type="gene ID" value="ENSSSCG00045029328.1"/>
</dbReference>
<dbReference type="GO" id="GO:0003723">
    <property type="term" value="F:RNA binding"/>
    <property type="evidence" value="ECO:0007669"/>
    <property type="project" value="UniProtKB-UniRule"/>
</dbReference>
<dbReference type="Pfam" id="PF00271">
    <property type="entry name" value="Helicase_C"/>
    <property type="match status" value="1"/>
</dbReference>
<comment type="domain">
    <text evidence="13">The Q motif is unique to and characteristic of the DEAD box family of RNA helicases and controls ATP binding and hydrolysis.</text>
</comment>
<dbReference type="PROSITE" id="PS00039">
    <property type="entry name" value="DEAD_ATP_HELICASE"/>
    <property type="match status" value="1"/>
</dbReference>
<evidence type="ECO:0000256" key="4">
    <source>
        <dbReference type="ARBA" id="ARBA00022806"/>
    </source>
</evidence>
<comment type="function">
    <text evidence="10">ATP-dependent RNA helicase that plays a role in the regulation of R-loop homeostasis in both endogenous R-loop-prone regions and at sites of DNA damage. At endogenous loci such as actively transcribed genes, may act as a helicase to resolve the formation of R-loop during transcription and prevent the interference of R-loop with DNA-replication machinery. Also participates in the removal of DNA-lesion-associated R-loop. Plays an essential role for establishing pluripotency during embryogenesis and for pluripotency maintenance in embryonic stem cells. Mechanistically, prevents the polycomb repressive complex 2 (PRC2) from accessing rDNA loci and protects the active chromatin status in nucleolus.</text>
</comment>
<feature type="domain" description="Helicase ATP-binding" evidence="15">
    <location>
        <begin position="326"/>
        <end position="501"/>
    </location>
</feature>
<keyword evidence="2 12" id="KW-0547">Nucleotide-binding</keyword>
<evidence type="ECO:0000256" key="5">
    <source>
        <dbReference type="ARBA" id="ARBA00022840"/>
    </source>
</evidence>
<comment type="similarity">
    <text evidence="8">Belongs to the DEAD box helicase family. DDX18/HAS1 subfamily.</text>
</comment>
<evidence type="ECO:0000256" key="3">
    <source>
        <dbReference type="ARBA" id="ARBA00022801"/>
    </source>
</evidence>
<dbReference type="InterPro" id="IPR000629">
    <property type="entry name" value="RNA-helicase_DEAD-box_CS"/>
</dbReference>
<evidence type="ECO:0000256" key="1">
    <source>
        <dbReference type="ARBA" id="ARBA00004604"/>
    </source>
</evidence>
<dbReference type="PANTHER" id="PTHR24031">
    <property type="entry name" value="RNA HELICASE"/>
    <property type="match status" value="1"/>
</dbReference>
<feature type="compositionally biased region" description="Basic and acidic residues" evidence="14">
    <location>
        <begin position="192"/>
        <end position="201"/>
    </location>
</feature>
<comment type="subcellular location">
    <subcellularLocation>
        <location evidence="1">Nucleus</location>
        <location evidence="1">Nucleolus</location>
    </subcellularLocation>
</comment>
<keyword evidence="7" id="KW-0539">Nucleus</keyword>
<evidence type="ECO:0000313" key="17">
    <source>
        <dbReference type="Ensembl" id="ENSSSCP00045035099.1"/>
    </source>
</evidence>
<evidence type="ECO:0000256" key="14">
    <source>
        <dbReference type="SAM" id="MobiDB-lite"/>
    </source>
</evidence>
<evidence type="ECO:0000256" key="8">
    <source>
        <dbReference type="ARBA" id="ARBA00024357"/>
    </source>
</evidence>
<dbReference type="FunFam" id="3.40.50.300:FF:000379">
    <property type="entry name" value="RNA helicase"/>
    <property type="match status" value="1"/>
</dbReference>
<evidence type="ECO:0000313" key="18">
    <source>
        <dbReference type="Proteomes" id="UP000694728"/>
    </source>
</evidence>
<dbReference type="InterPro" id="IPR011545">
    <property type="entry name" value="DEAD/DEAH_box_helicase_dom"/>
</dbReference>
<feature type="region of interest" description="Disordered" evidence="14">
    <location>
        <begin position="33"/>
        <end position="114"/>
    </location>
</feature>
<feature type="compositionally biased region" description="Polar residues" evidence="14">
    <location>
        <begin position="88"/>
        <end position="103"/>
    </location>
</feature>
<dbReference type="CDD" id="cd17942">
    <property type="entry name" value="DEADc_DDX18"/>
    <property type="match status" value="1"/>
</dbReference>
<proteinExistence type="inferred from homology"/>
<feature type="compositionally biased region" description="Polar residues" evidence="14">
    <location>
        <begin position="206"/>
        <end position="222"/>
    </location>
</feature>
<accession>A0A8D1INB7</accession>
<evidence type="ECO:0000256" key="10">
    <source>
        <dbReference type="ARBA" id="ARBA00055930"/>
    </source>
</evidence>
<feature type="compositionally biased region" description="Polar residues" evidence="14">
    <location>
        <begin position="58"/>
        <end position="71"/>
    </location>
</feature>
<dbReference type="InterPro" id="IPR027417">
    <property type="entry name" value="P-loop_NTPase"/>
</dbReference>
<evidence type="ECO:0000256" key="2">
    <source>
        <dbReference type="ARBA" id="ARBA00022741"/>
    </source>
</evidence>
<feature type="compositionally biased region" description="Basic and acidic residues" evidence="14">
    <location>
        <begin position="235"/>
        <end position="254"/>
    </location>
</feature>
<comment type="function">
    <text evidence="13">RNA helicase.</text>
</comment>
<feature type="domain" description="Helicase C-terminal" evidence="16">
    <location>
        <begin position="515"/>
        <end position="685"/>
    </location>
</feature>
<keyword evidence="6 13" id="KW-0694">RNA-binding</keyword>
<organism evidence="17 18">
    <name type="scientific">Sus scrofa</name>
    <name type="common">Pig</name>
    <dbReference type="NCBI Taxonomy" id="9823"/>
    <lineage>
        <taxon>Eukaryota</taxon>
        <taxon>Metazoa</taxon>
        <taxon>Chordata</taxon>
        <taxon>Craniata</taxon>
        <taxon>Vertebrata</taxon>
        <taxon>Euteleostomi</taxon>
        <taxon>Mammalia</taxon>
        <taxon>Eutheria</taxon>
        <taxon>Laurasiatheria</taxon>
        <taxon>Artiodactyla</taxon>
        <taxon>Suina</taxon>
        <taxon>Suidae</taxon>
        <taxon>Sus</taxon>
    </lineage>
</organism>
<evidence type="ECO:0000256" key="6">
    <source>
        <dbReference type="ARBA" id="ARBA00022884"/>
    </source>
</evidence>
<dbReference type="SUPFAM" id="SSF52540">
    <property type="entry name" value="P-loop containing nucleoside triphosphate hydrolases"/>
    <property type="match status" value="1"/>
</dbReference>